<comment type="similarity">
    <text evidence="1">Belongs to the short-chain dehydrogenases/reductases (SDR) family.</text>
</comment>
<evidence type="ECO:0000256" key="6">
    <source>
        <dbReference type="SAM" id="MobiDB-lite"/>
    </source>
</evidence>
<gene>
    <name evidence="8" type="ORF">BZL30_1948</name>
</gene>
<evidence type="ECO:0000313" key="9">
    <source>
        <dbReference type="Proteomes" id="UP000189229"/>
    </source>
</evidence>
<dbReference type="SUPFAM" id="SSF51735">
    <property type="entry name" value="NAD(P)-binding Rossmann-fold domains"/>
    <property type="match status" value="1"/>
</dbReference>
<dbReference type="Pfam" id="PF00392">
    <property type="entry name" value="GntR"/>
    <property type="match status" value="1"/>
</dbReference>
<dbReference type="InterPro" id="IPR036291">
    <property type="entry name" value="NAD(P)-bd_dom_sf"/>
</dbReference>
<keyword evidence="5" id="KW-0804">Transcription</keyword>
<dbReference type="SMART" id="SM00895">
    <property type="entry name" value="FCD"/>
    <property type="match status" value="1"/>
</dbReference>
<protein>
    <submittedName>
        <fullName evidence="8">Short chain dehydrogenase family protein</fullName>
    </submittedName>
</protein>
<dbReference type="SMART" id="SM00345">
    <property type="entry name" value="HTH_GNTR"/>
    <property type="match status" value="1"/>
</dbReference>
<dbReference type="GO" id="GO:0003677">
    <property type="term" value="F:DNA binding"/>
    <property type="evidence" value="ECO:0007669"/>
    <property type="project" value="UniProtKB-KW"/>
</dbReference>
<dbReference type="PRINTS" id="PR00081">
    <property type="entry name" value="GDHRDH"/>
</dbReference>
<dbReference type="PROSITE" id="PS50949">
    <property type="entry name" value="HTH_GNTR"/>
    <property type="match status" value="1"/>
</dbReference>
<dbReference type="Proteomes" id="UP000189229">
    <property type="component" value="Unassembled WGS sequence"/>
</dbReference>
<evidence type="ECO:0000259" key="7">
    <source>
        <dbReference type="PROSITE" id="PS50949"/>
    </source>
</evidence>
<dbReference type="PANTHER" id="PTHR43669:SF3">
    <property type="entry name" value="ALCOHOL DEHYDROGENASE, PUTATIVE (AFU_ORTHOLOGUE AFUA_3G03445)-RELATED"/>
    <property type="match status" value="1"/>
</dbReference>
<dbReference type="InterPro" id="IPR036388">
    <property type="entry name" value="WH-like_DNA-bd_sf"/>
</dbReference>
<dbReference type="InterPro" id="IPR011711">
    <property type="entry name" value="GntR_C"/>
</dbReference>
<dbReference type="Gene3D" id="1.10.10.10">
    <property type="entry name" value="Winged helix-like DNA-binding domain superfamily/Winged helix DNA-binding domain"/>
    <property type="match status" value="1"/>
</dbReference>
<dbReference type="InterPro" id="IPR020904">
    <property type="entry name" value="Sc_DH/Rdtase_CS"/>
</dbReference>
<keyword evidence="4" id="KW-0238">DNA-binding</keyword>
<dbReference type="PROSITE" id="PS00061">
    <property type="entry name" value="ADH_SHORT"/>
    <property type="match status" value="1"/>
</dbReference>
<reference evidence="8 9" key="1">
    <citation type="submission" date="2017-02" db="EMBL/GenBank/DDBJ databases">
        <title>Complete genome sequences of Mycobacterium kansasii strains isolated from rhesus macaques.</title>
        <authorList>
            <person name="Panda A."/>
            <person name="Nagaraj S."/>
            <person name="Zhao X."/>
            <person name="Tettelin H."/>
            <person name="Detolla L.J."/>
        </authorList>
    </citation>
    <scope>NUCLEOTIDE SEQUENCE [LARGE SCALE GENOMIC DNA]</scope>
    <source>
        <strain evidence="8 9">11-3813</strain>
    </source>
</reference>
<dbReference type="InterPro" id="IPR001845">
    <property type="entry name" value="HTH_ArsR_DNA-bd_dom"/>
</dbReference>
<evidence type="ECO:0000256" key="3">
    <source>
        <dbReference type="ARBA" id="ARBA00023015"/>
    </source>
</evidence>
<dbReference type="SUPFAM" id="SSF48008">
    <property type="entry name" value="GntR ligand-binding domain-like"/>
    <property type="match status" value="1"/>
</dbReference>
<name>A0A1V3XHJ5_MYCKA</name>
<proteinExistence type="inferred from homology"/>
<dbReference type="InterPro" id="IPR008920">
    <property type="entry name" value="TF_FadR/GntR_C"/>
</dbReference>
<dbReference type="Pfam" id="PF07729">
    <property type="entry name" value="FCD"/>
    <property type="match status" value="1"/>
</dbReference>
<dbReference type="Gene3D" id="3.40.50.720">
    <property type="entry name" value="NAD(P)-binding Rossmann-like Domain"/>
    <property type="match status" value="1"/>
</dbReference>
<keyword evidence="2" id="KW-0560">Oxidoreductase</keyword>
<evidence type="ECO:0000256" key="4">
    <source>
        <dbReference type="ARBA" id="ARBA00023125"/>
    </source>
</evidence>
<dbReference type="InterPro" id="IPR000524">
    <property type="entry name" value="Tscrpt_reg_HTH_GntR"/>
</dbReference>
<dbReference type="PRINTS" id="PR00080">
    <property type="entry name" value="SDRFAMILY"/>
</dbReference>
<accession>A0A1V3XHJ5</accession>
<evidence type="ECO:0000256" key="5">
    <source>
        <dbReference type="ARBA" id="ARBA00023163"/>
    </source>
</evidence>
<dbReference type="SMART" id="SM00822">
    <property type="entry name" value="PKS_KR"/>
    <property type="match status" value="1"/>
</dbReference>
<evidence type="ECO:0000313" key="8">
    <source>
        <dbReference type="EMBL" id="OOK78685.1"/>
    </source>
</evidence>
<dbReference type="AlphaFoldDB" id="A0A1V3XHJ5"/>
<dbReference type="GO" id="GO:0003700">
    <property type="term" value="F:DNA-binding transcription factor activity"/>
    <property type="evidence" value="ECO:0007669"/>
    <property type="project" value="InterPro"/>
</dbReference>
<evidence type="ECO:0000256" key="2">
    <source>
        <dbReference type="ARBA" id="ARBA00023002"/>
    </source>
</evidence>
<dbReference type="InterPro" id="IPR057326">
    <property type="entry name" value="KR_dom"/>
</dbReference>
<dbReference type="Pfam" id="PF00106">
    <property type="entry name" value="adh_short"/>
    <property type="match status" value="1"/>
</dbReference>
<dbReference type="CDD" id="cd05233">
    <property type="entry name" value="SDR_c"/>
    <property type="match status" value="1"/>
</dbReference>
<sequence>MTTLGTGPDTRRRLSAPRIAEIVADELRRQIIDGELADGDLLPRQEVLVEQFNVSLVSLREALRILETEGLVSVRRGNRGGAVVHAPAKTSAAYMLGLLLQSESVAVSDLGAALQELEPACAALAAQRPDRADTLVPELKQINDAMAEHLDDGRQFTEIGRQFHDLIVRGCGNHTIIAVVGSLETLWTSHEQQWADESAARGTYPSLAKRRAVLNTHIKLAETIAEGDVDRAGASRADTSPIPRLTCCPVVVNNGSMPCRRRRCHARGTSGALNPVRTALVTGGSGGIGKGCASKLCELGYDVVLVARREGPLRAAAAEIGAHYIVADVSEPAGFAAAISQLDTIDLVVHAAGTLGGTYARKQTFEQWRTIISANLDSCFVVTSAVLPRMGPGSRLVFISSSAAHEPMPARTAYSASKAGMNAFARALALEVDRDGISVHLVTPGPVETEMLQDVPFEMYAIQVSDIAETVAWLDTVDSSVDLPEIRLSAVRRGPFARPPVVPTEARRRAGLKPPRSPENP</sequence>
<dbReference type="Gene3D" id="1.20.120.530">
    <property type="entry name" value="GntR ligand-binding domain-like"/>
    <property type="match status" value="1"/>
</dbReference>
<dbReference type="SUPFAM" id="SSF46785">
    <property type="entry name" value="Winged helix' DNA-binding domain"/>
    <property type="match status" value="1"/>
</dbReference>
<comment type="caution">
    <text evidence="8">The sequence shown here is derived from an EMBL/GenBank/DDBJ whole genome shotgun (WGS) entry which is preliminary data.</text>
</comment>
<dbReference type="InterPro" id="IPR036390">
    <property type="entry name" value="WH_DNA-bd_sf"/>
</dbReference>
<evidence type="ECO:0000256" key="1">
    <source>
        <dbReference type="ARBA" id="ARBA00006484"/>
    </source>
</evidence>
<dbReference type="EMBL" id="MVBM01000002">
    <property type="protein sequence ID" value="OOK78685.1"/>
    <property type="molecule type" value="Genomic_DNA"/>
</dbReference>
<feature type="domain" description="HTH gntR-type" evidence="7">
    <location>
        <begin position="17"/>
        <end position="87"/>
    </location>
</feature>
<dbReference type="InterPro" id="IPR002347">
    <property type="entry name" value="SDR_fam"/>
</dbReference>
<feature type="region of interest" description="Disordered" evidence="6">
    <location>
        <begin position="497"/>
        <end position="521"/>
    </location>
</feature>
<dbReference type="PANTHER" id="PTHR43669">
    <property type="entry name" value="5-KETO-D-GLUCONATE 5-REDUCTASE"/>
    <property type="match status" value="1"/>
</dbReference>
<dbReference type="CDD" id="cd07377">
    <property type="entry name" value="WHTH_GntR"/>
    <property type="match status" value="1"/>
</dbReference>
<dbReference type="GO" id="GO:0016491">
    <property type="term" value="F:oxidoreductase activity"/>
    <property type="evidence" value="ECO:0007669"/>
    <property type="project" value="UniProtKB-KW"/>
</dbReference>
<dbReference type="SMART" id="SM00418">
    <property type="entry name" value="HTH_ARSR"/>
    <property type="match status" value="1"/>
</dbReference>
<keyword evidence="3" id="KW-0805">Transcription regulation</keyword>
<organism evidence="8 9">
    <name type="scientific">Mycobacterium kansasii</name>
    <dbReference type="NCBI Taxonomy" id="1768"/>
    <lineage>
        <taxon>Bacteria</taxon>
        <taxon>Bacillati</taxon>
        <taxon>Actinomycetota</taxon>
        <taxon>Actinomycetes</taxon>
        <taxon>Mycobacteriales</taxon>
        <taxon>Mycobacteriaceae</taxon>
        <taxon>Mycobacterium</taxon>
    </lineage>
</organism>